<dbReference type="EMBL" id="JAWZYT010001495">
    <property type="protein sequence ID" value="KAK4311623.1"/>
    <property type="molecule type" value="Genomic_DNA"/>
</dbReference>
<dbReference type="Proteomes" id="UP001292094">
    <property type="component" value="Unassembled WGS sequence"/>
</dbReference>
<feature type="region of interest" description="Disordered" evidence="1">
    <location>
        <begin position="1"/>
        <end position="80"/>
    </location>
</feature>
<keyword evidence="3" id="KW-1185">Reference proteome</keyword>
<dbReference type="AlphaFoldDB" id="A0AAE1PNH7"/>
<accession>A0AAE1PNH7</accession>
<feature type="compositionally biased region" description="Acidic residues" evidence="1">
    <location>
        <begin position="1"/>
        <end position="12"/>
    </location>
</feature>
<gene>
    <name evidence="2" type="ORF">Pmani_016880</name>
</gene>
<feature type="compositionally biased region" description="Basic and acidic residues" evidence="1">
    <location>
        <begin position="13"/>
        <end position="40"/>
    </location>
</feature>
<evidence type="ECO:0000313" key="3">
    <source>
        <dbReference type="Proteomes" id="UP001292094"/>
    </source>
</evidence>
<protein>
    <submittedName>
        <fullName evidence="2">Uncharacterized protein</fullName>
    </submittedName>
</protein>
<organism evidence="2 3">
    <name type="scientific">Petrolisthes manimaculis</name>
    <dbReference type="NCBI Taxonomy" id="1843537"/>
    <lineage>
        <taxon>Eukaryota</taxon>
        <taxon>Metazoa</taxon>
        <taxon>Ecdysozoa</taxon>
        <taxon>Arthropoda</taxon>
        <taxon>Crustacea</taxon>
        <taxon>Multicrustacea</taxon>
        <taxon>Malacostraca</taxon>
        <taxon>Eumalacostraca</taxon>
        <taxon>Eucarida</taxon>
        <taxon>Decapoda</taxon>
        <taxon>Pleocyemata</taxon>
        <taxon>Anomura</taxon>
        <taxon>Galatheoidea</taxon>
        <taxon>Porcellanidae</taxon>
        <taxon>Petrolisthes</taxon>
    </lineage>
</organism>
<reference evidence="2" key="1">
    <citation type="submission" date="2023-11" db="EMBL/GenBank/DDBJ databases">
        <title>Genome assemblies of two species of porcelain crab, Petrolisthes cinctipes and Petrolisthes manimaculis (Anomura: Porcellanidae).</title>
        <authorList>
            <person name="Angst P."/>
        </authorList>
    </citation>
    <scope>NUCLEOTIDE SEQUENCE</scope>
    <source>
        <strain evidence="2">PB745_02</strain>
        <tissue evidence="2">Gill</tissue>
    </source>
</reference>
<evidence type="ECO:0000313" key="2">
    <source>
        <dbReference type="EMBL" id="KAK4311623.1"/>
    </source>
</evidence>
<comment type="caution">
    <text evidence="2">The sequence shown here is derived from an EMBL/GenBank/DDBJ whole genome shotgun (WGS) entry which is preliminary data.</text>
</comment>
<name>A0AAE1PNH7_9EUCA</name>
<proteinExistence type="predicted"/>
<feature type="compositionally biased region" description="Acidic residues" evidence="1">
    <location>
        <begin position="57"/>
        <end position="67"/>
    </location>
</feature>
<evidence type="ECO:0000256" key="1">
    <source>
        <dbReference type="SAM" id="MobiDB-lite"/>
    </source>
</evidence>
<sequence>MIDGVADGEEDGKEWTEGRGRSERGKRGGSEEEKRREVRGGIEGVRSRRRKGKEGVREEEEEGGSEEEERKGVEENGNIL</sequence>